<accession>A0AA50DFY6</accession>
<evidence type="ECO:0000313" key="2">
    <source>
        <dbReference type="EMBL" id="WLS77494.1"/>
    </source>
</evidence>
<protein>
    <submittedName>
        <fullName evidence="2">Uncharacterized protein</fullName>
    </submittedName>
</protein>
<dbReference type="AlphaFoldDB" id="A0AA50DFY6"/>
<feature type="transmembrane region" description="Helical" evidence="1">
    <location>
        <begin position="20"/>
        <end position="44"/>
    </location>
</feature>
<evidence type="ECO:0000313" key="3">
    <source>
        <dbReference type="Proteomes" id="UP001228139"/>
    </source>
</evidence>
<dbReference type="Proteomes" id="UP001228139">
    <property type="component" value="Chromosome"/>
</dbReference>
<dbReference type="EMBL" id="CP132353">
    <property type="protein sequence ID" value="WLS77494.1"/>
    <property type="molecule type" value="Genomic_DNA"/>
</dbReference>
<proteinExistence type="predicted"/>
<reference evidence="2 3" key="1">
    <citation type="submission" date="2023-07" db="EMBL/GenBank/DDBJ databases">
        <title>Pathogenic bacteria of pear tree diseases.</title>
        <authorList>
            <person name="Zhang Z."/>
            <person name="He L."/>
            <person name="Huang R."/>
        </authorList>
    </citation>
    <scope>NUCLEOTIDE SEQUENCE [LARGE SCALE GENOMIC DNA]</scope>
    <source>
        <strain evidence="2 3">DE2</strain>
    </source>
</reference>
<name>A0AA50DFY6_9GAMM</name>
<dbReference type="KEGG" id="epi:Q3V30_13490"/>
<gene>
    <name evidence="2" type="ORF">Q3V30_13490</name>
</gene>
<sequence>MNNHPEHDFPEEPHLSLDDAQFAIVALALTSFTLIVFVLIITLWMT</sequence>
<organism evidence="2 3">
    <name type="scientific">Erwinia pyri</name>
    <dbReference type="NCBI Taxonomy" id="3062598"/>
    <lineage>
        <taxon>Bacteria</taxon>
        <taxon>Pseudomonadati</taxon>
        <taxon>Pseudomonadota</taxon>
        <taxon>Gammaproteobacteria</taxon>
        <taxon>Enterobacterales</taxon>
        <taxon>Erwiniaceae</taxon>
        <taxon>Erwinia</taxon>
    </lineage>
</organism>
<keyword evidence="1" id="KW-0812">Transmembrane</keyword>
<dbReference type="RefSeq" id="WP_306206461.1">
    <property type="nucleotide sequence ID" value="NZ_CP132353.1"/>
</dbReference>
<evidence type="ECO:0000256" key="1">
    <source>
        <dbReference type="SAM" id="Phobius"/>
    </source>
</evidence>
<keyword evidence="3" id="KW-1185">Reference proteome</keyword>
<keyword evidence="1" id="KW-1133">Transmembrane helix</keyword>
<keyword evidence="1" id="KW-0472">Membrane</keyword>